<proteinExistence type="predicted"/>
<dbReference type="Proteomes" id="UP000256779">
    <property type="component" value="Unassembled WGS sequence"/>
</dbReference>
<feature type="compositionally biased region" description="Acidic residues" evidence="1">
    <location>
        <begin position="264"/>
        <end position="296"/>
    </location>
</feature>
<evidence type="ECO:0000256" key="2">
    <source>
        <dbReference type="SAM" id="SignalP"/>
    </source>
</evidence>
<evidence type="ECO:0000313" key="4">
    <source>
        <dbReference type="Proteomes" id="UP000256779"/>
    </source>
</evidence>
<feature type="signal peptide" evidence="2">
    <location>
        <begin position="1"/>
        <end position="20"/>
    </location>
</feature>
<feature type="region of interest" description="Disordered" evidence="1">
    <location>
        <begin position="259"/>
        <end position="296"/>
    </location>
</feature>
<dbReference type="AlphaFoldDB" id="A0A3D9L142"/>
<evidence type="ECO:0000313" key="3">
    <source>
        <dbReference type="EMBL" id="RED96251.1"/>
    </source>
</evidence>
<dbReference type="OrthoDB" id="981677at2"/>
<sequence length="296" mass="33110">MRFFAALVACVLCLSSCVDKVICPAFQSAYILDDSVRSVYYSYLWKIEKEERLNYLAGQQAPEPQVELDTTAAAGPVVAAAEGVDYFAYVEPFQAPYYPTEKTKFGIVKSPPFLIKNYQLRTAPMENILTPEPMEMPDTTSVDVGEFVASDFSDSVEVTLDTAAVLAEETAVSDTSEFELPSITQIEPPKTRQETRYLYGFDPKDQELNVEQAYYNKYFGEYLFRKVTVPIEQPAAADTTSAGDKEGFFQRLFGGLKKDKSADEAEDLTDELQGDDEIAPVDEDPLEEPQEESEED</sequence>
<reference evidence="3 4" key="1">
    <citation type="submission" date="2018-07" db="EMBL/GenBank/DDBJ databases">
        <title>Genomic Encyclopedia of Type Strains, Phase IV (KMG-IV): sequencing the most valuable type-strain genomes for metagenomic binning, comparative biology and taxonomic classification.</title>
        <authorList>
            <person name="Goeker M."/>
        </authorList>
    </citation>
    <scope>NUCLEOTIDE SEQUENCE [LARGE SCALE GENOMIC DNA]</scope>
    <source>
        <strain evidence="3 4">DSM 4134</strain>
    </source>
</reference>
<protein>
    <submittedName>
        <fullName evidence="3">Uncharacterized protein</fullName>
    </submittedName>
</protein>
<feature type="chain" id="PRO_5017575427" evidence="2">
    <location>
        <begin position="21"/>
        <end position="296"/>
    </location>
</feature>
<accession>A0A3D9L142</accession>
<keyword evidence="2" id="KW-0732">Signal</keyword>
<name>A0A3D9L142_MARFU</name>
<evidence type="ECO:0000256" key="1">
    <source>
        <dbReference type="SAM" id="MobiDB-lite"/>
    </source>
</evidence>
<dbReference type="RefSeq" id="WP_115869101.1">
    <property type="nucleotide sequence ID" value="NZ_QREG01000015.1"/>
</dbReference>
<organism evidence="3 4">
    <name type="scientific">Marinoscillum furvescens DSM 4134</name>
    <dbReference type="NCBI Taxonomy" id="1122208"/>
    <lineage>
        <taxon>Bacteria</taxon>
        <taxon>Pseudomonadati</taxon>
        <taxon>Bacteroidota</taxon>
        <taxon>Cytophagia</taxon>
        <taxon>Cytophagales</taxon>
        <taxon>Reichenbachiellaceae</taxon>
        <taxon>Marinoscillum</taxon>
    </lineage>
</organism>
<gene>
    <name evidence="3" type="ORF">C7460_115142</name>
</gene>
<comment type="caution">
    <text evidence="3">The sequence shown here is derived from an EMBL/GenBank/DDBJ whole genome shotgun (WGS) entry which is preliminary data.</text>
</comment>
<keyword evidence="4" id="KW-1185">Reference proteome</keyword>
<dbReference type="EMBL" id="QREG01000015">
    <property type="protein sequence ID" value="RED96251.1"/>
    <property type="molecule type" value="Genomic_DNA"/>
</dbReference>